<keyword evidence="2" id="KW-0539">Nucleus</keyword>
<dbReference type="InterPro" id="IPR040390">
    <property type="entry name" value="TIFY/JAZ"/>
</dbReference>
<organism evidence="4 5">
    <name type="scientific">Protea cynaroides</name>
    <dbReference type="NCBI Taxonomy" id="273540"/>
    <lineage>
        <taxon>Eukaryota</taxon>
        <taxon>Viridiplantae</taxon>
        <taxon>Streptophyta</taxon>
        <taxon>Embryophyta</taxon>
        <taxon>Tracheophyta</taxon>
        <taxon>Spermatophyta</taxon>
        <taxon>Magnoliopsida</taxon>
        <taxon>Proteales</taxon>
        <taxon>Proteaceae</taxon>
        <taxon>Protea</taxon>
    </lineage>
</organism>
<dbReference type="PROSITE" id="PS51320">
    <property type="entry name" value="TIFY"/>
    <property type="match status" value="1"/>
</dbReference>
<dbReference type="GO" id="GO:0009611">
    <property type="term" value="P:response to wounding"/>
    <property type="evidence" value="ECO:0007669"/>
    <property type="project" value="UniProtKB-UniRule"/>
</dbReference>
<dbReference type="PANTHER" id="PTHR33077">
    <property type="entry name" value="PROTEIN TIFY 4A-RELATED-RELATED"/>
    <property type="match status" value="1"/>
</dbReference>
<keyword evidence="5" id="KW-1185">Reference proteome</keyword>
<name>A0A9Q0KM37_9MAGN</name>
<reference evidence="4" key="1">
    <citation type="journal article" date="2023" name="Plant J.">
        <title>The genome of the king protea, Protea cynaroides.</title>
        <authorList>
            <person name="Chang J."/>
            <person name="Duong T.A."/>
            <person name="Schoeman C."/>
            <person name="Ma X."/>
            <person name="Roodt D."/>
            <person name="Barker N."/>
            <person name="Li Z."/>
            <person name="Van de Peer Y."/>
            <person name="Mizrachi E."/>
        </authorList>
    </citation>
    <scope>NUCLEOTIDE SEQUENCE</scope>
    <source>
        <tissue evidence="4">Young leaves</tissue>
    </source>
</reference>
<dbReference type="GO" id="GO:0005634">
    <property type="term" value="C:nucleus"/>
    <property type="evidence" value="ECO:0007669"/>
    <property type="project" value="UniProtKB-SubCell"/>
</dbReference>
<dbReference type="OrthoDB" id="1914366at2759"/>
<comment type="caution">
    <text evidence="4">The sequence shown here is derived from an EMBL/GenBank/DDBJ whole genome shotgun (WGS) entry which is preliminary data.</text>
</comment>
<sequence>MSKAIADLDFFGVERDTCSKLQFQKFLEPQKSFRGVQGAISKINPQLLKNLIASGTTFSEGNRQEHLLSSPSTPAVNQNFLRTLPVLIPVARSTSEIPPESAQLTIFYNGTVRVFDVPSDKAEIIMNFAQTELPAPKLVASSSKEAGPFDNLSGADLPIARKHSLRRFLEKRKERMTLVSPYDLVAACGGQEDKDSVRS</sequence>
<dbReference type="Pfam" id="PF06200">
    <property type="entry name" value="tify"/>
    <property type="match status" value="1"/>
</dbReference>
<evidence type="ECO:0000313" key="4">
    <source>
        <dbReference type="EMBL" id="KAJ4972744.1"/>
    </source>
</evidence>
<evidence type="ECO:0000313" key="5">
    <source>
        <dbReference type="Proteomes" id="UP001141806"/>
    </source>
</evidence>
<comment type="function">
    <text evidence="2">Repressor of jasmonate responses.</text>
</comment>
<dbReference type="SMART" id="SM00979">
    <property type="entry name" value="TIFY"/>
    <property type="match status" value="1"/>
</dbReference>
<comment type="subcellular location">
    <subcellularLocation>
        <location evidence="2">Nucleus</location>
    </subcellularLocation>
</comment>
<dbReference type="InterPro" id="IPR010399">
    <property type="entry name" value="Tify_dom"/>
</dbReference>
<dbReference type="GO" id="GO:2000022">
    <property type="term" value="P:regulation of jasmonic acid mediated signaling pathway"/>
    <property type="evidence" value="ECO:0007669"/>
    <property type="project" value="UniProtKB-UniRule"/>
</dbReference>
<dbReference type="GO" id="GO:0031347">
    <property type="term" value="P:regulation of defense response"/>
    <property type="evidence" value="ECO:0007669"/>
    <property type="project" value="UniProtKB-UniRule"/>
</dbReference>
<dbReference type="Pfam" id="PF09425">
    <property type="entry name" value="Jas_motif"/>
    <property type="match status" value="1"/>
</dbReference>
<evidence type="ECO:0000256" key="1">
    <source>
        <dbReference type="ARBA" id="ARBA00008614"/>
    </source>
</evidence>
<dbReference type="EMBL" id="JAMYWD010000004">
    <property type="protein sequence ID" value="KAJ4972744.1"/>
    <property type="molecule type" value="Genomic_DNA"/>
</dbReference>
<proteinExistence type="inferred from homology"/>
<dbReference type="PANTHER" id="PTHR33077:SF5">
    <property type="entry name" value="PROTEIN TIFY 9"/>
    <property type="match status" value="1"/>
</dbReference>
<protein>
    <recommendedName>
        <fullName evidence="2">Protein TIFY</fullName>
    </recommendedName>
    <alternativeName>
        <fullName evidence="2">Jasmonate ZIM domain-containing protein</fullName>
    </alternativeName>
</protein>
<keyword evidence="2" id="KW-1184">Jasmonic acid signaling pathway</keyword>
<comment type="domain">
    <text evidence="2">The jas domain is required for interaction with COI1.</text>
</comment>
<feature type="domain" description="Tify" evidence="3">
    <location>
        <begin position="97"/>
        <end position="131"/>
    </location>
</feature>
<evidence type="ECO:0000259" key="3">
    <source>
        <dbReference type="PROSITE" id="PS51320"/>
    </source>
</evidence>
<accession>A0A9Q0KM37</accession>
<evidence type="ECO:0000256" key="2">
    <source>
        <dbReference type="RuleBase" id="RU369065"/>
    </source>
</evidence>
<comment type="similarity">
    <text evidence="1 2">Belongs to the TIFY/JAZ family.</text>
</comment>
<gene>
    <name evidence="4" type="ORF">NE237_005918</name>
</gene>
<dbReference type="AlphaFoldDB" id="A0A9Q0KM37"/>
<dbReference type="Proteomes" id="UP001141806">
    <property type="component" value="Unassembled WGS sequence"/>
</dbReference>
<dbReference type="InterPro" id="IPR018467">
    <property type="entry name" value="CCT_CS"/>
</dbReference>